<evidence type="ECO:0000313" key="1">
    <source>
        <dbReference type="EMBL" id="KAF9440273.1"/>
    </source>
</evidence>
<dbReference type="PANTHER" id="PTHR35871">
    <property type="entry name" value="EXPRESSED PROTEIN"/>
    <property type="match status" value="1"/>
</dbReference>
<name>A0A9P6BW78_9AGAR</name>
<evidence type="ECO:0000313" key="2">
    <source>
        <dbReference type="Proteomes" id="UP000807342"/>
    </source>
</evidence>
<dbReference type="AlphaFoldDB" id="A0A9P6BW78"/>
<sequence length="165" mass="18822">MMDTSLYYPEGHPCGYDIHGKKASCGDAKFNCLPGAQDCCCHWMLFNEPDFANMKSRLEELAENLGVQVIFLPKFHCELNPIEQCWGFAKRVYQLSPHFSCKDYLEHNALSALAEYVFAVKSHWFIDAYPWGLNGRQAAWATRCYHGHCTLPMGILEELGEASIY</sequence>
<dbReference type="OrthoDB" id="10039611at2759"/>
<dbReference type="InterPro" id="IPR036397">
    <property type="entry name" value="RNaseH_sf"/>
</dbReference>
<proteinExistence type="predicted"/>
<gene>
    <name evidence="1" type="ORF">P691DRAFT_793787</name>
</gene>
<dbReference type="Gene3D" id="3.30.420.10">
    <property type="entry name" value="Ribonuclease H-like superfamily/Ribonuclease H"/>
    <property type="match status" value="1"/>
</dbReference>
<protein>
    <recommendedName>
        <fullName evidence="3">Tc1-like transposase DDE domain-containing protein</fullName>
    </recommendedName>
</protein>
<dbReference type="Proteomes" id="UP000807342">
    <property type="component" value="Unassembled WGS sequence"/>
</dbReference>
<organism evidence="1 2">
    <name type="scientific">Macrolepiota fuliginosa MF-IS2</name>
    <dbReference type="NCBI Taxonomy" id="1400762"/>
    <lineage>
        <taxon>Eukaryota</taxon>
        <taxon>Fungi</taxon>
        <taxon>Dikarya</taxon>
        <taxon>Basidiomycota</taxon>
        <taxon>Agaricomycotina</taxon>
        <taxon>Agaricomycetes</taxon>
        <taxon>Agaricomycetidae</taxon>
        <taxon>Agaricales</taxon>
        <taxon>Agaricineae</taxon>
        <taxon>Agaricaceae</taxon>
        <taxon>Macrolepiota</taxon>
    </lineage>
</organism>
<comment type="caution">
    <text evidence="1">The sequence shown here is derived from an EMBL/GenBank/DDBJ whole genome shotgun (WGS) entry which is preliminary data.</text>
</comment>
<dbReference type="GO" id="GO:0003676">
    <property type="term" value="F:nucleic acid binding"/>
    <property type="evidence" value="ECO:0007669"/>
    <property type="project" value="InterPro"/>
</dbReference>
<reference evidence="1" key="1">
    <citation type="submission" date="2020-11" db="EMBL/GenBank/DDBJ databases">
        <authorList>
            <consortium name="DOE Joint Genome Institute"/>
            <person name="Ahrendt S."/>
            <person name="Riley R."/>
            <person name="Andreopoulos W."/>
            <person name="Labutti K."/>
            <person name="Pangilinan J."/>
            <person name="Ruiz-Duenas F.J."/>
            <person name="Barrasa J.M."/>
            <person name="Sanchez-Garcia M."/>
            <person name="Camarero S."/>
            <person name="Miyauchi S."/>
            <person name="Serrano A."/>
            <person name="Linde D."/>
            <person name="Babiker R."/>
            <person name="Drula E."/>
            <person name="Ayuso-Fernandez I."/>
            <person name="Pacheco R."/>
            <person name="Padilla G."/>
            <person name="Ferreira P."/>
            <person name="Barriuso J."/>
            <person name="Kellner H."/>
            <person name="Castanera R."/>
            <person name="Alfaro M."/>
            <person name="Ramirez L."/>
            <person name="Pisabarro A.G."/>
            <person name="Kuo A."/>
            <person name="Tritt A."/>
            <person name="Lipzen A."/>
            <person name="He G."/>
            <person name="Yan M."/>
            <person name="Ng V."/>
            <person name="Cullen D."/>
            <person name="Martin F."/>
            <person name="Rosso M.-N."/>
            <person name="Henrissat B."/>
            <person name="Hibbett D."/>
            <person name="Martinez A.T."/>
            <person name="Grigoriev I.V."/>
        </authorList>
    </citation>
    <scope>NUCLEOTIDE SEQUENCE</scope>
    <source>
        <strain evidence="1">MF-IS2</strain>
    </source>
</reference>
<accession>A0A9P6BW78</accession>
<keyword evidence="2" id="KW-1185">Reference proteome</keyword>
<dbReference type="EMBL" id="MU152681">
    <property type="protein sequence ID" value="KAF9440273.1"/>
    <property type="molecule type" value="Genomic_DNA"/>
</dbReference>
<dbReference type="PANTHER" id="PTHR35871:SF1">
    <property type="entry name" value="CXC1-LIKE CYSTEINE CLUSTER ASSOCIATED WITH KDZ TRANSPOSASES DOMAIN-CONTAINING PROTEIN"/>
    <property type="match status" value="1"/>
</dbReference>
<evidence type="ECO:0008006" key="3">
    <source>
        <dbReference type="Google" id="ProtNLM"/>
    </source>
</evidence>